<feature type="region of interest" description="Disordered" evidence="1">
    <location>
        <begin position="122"/>
        <end position="146"/>
    </location>
</feature>
<dbReference type="EMBL" id="JAACJJ010000002">
    <property type="protein sequence ID" value="KAF5329308.1"/>
    <property type="molecule type" value="Genomic_DNA"/>
</dbReference>
<dbReference type="OrthoDB" id="432970at2759"/>
<comment type="caution">
    <text evidence="2">The sequence shown here is derived from an EMBL/GenBank/DDBJ whole genome shotgun (WGS) entry which is preliminary data.</text>
</comment>
<name>A0A8H5FAJ6_9AGAR</name>
<keyword evidence="3" id="KW-1185">Reference proteome</keyword>
<accession>A0A8H5FAJ6</accession>
<dbReference type="AlphaFoldDB" id="A0A8H5FAJ6"/>
<evidence type="ECO:0000256" key="1">
    <source>
        <dbReference type="SAM" id="MobiDB-lite"/>
    </source>
</evidence>
<proteinExistence type="predicted"/>
<evidence type="ECO:0000313" key="3">
    <source>
        <dbReference type="Proteomes" id="UP000567179"/>
    </source>
</evidence>
<sequence>MKDGGKCDEDKKAPLLQQSADWSHHKRFCRSGIESSGLPPKTKWQRHSYIVNIDPDGPDGSVSTRSSGAPAIQMAFPGGVTIASSTMTPEFMKEVRDHVKTLNRIGIRITYAHYDVVMSSLEEGERNDNDDEGEEEVLEADSDEGT</sequence>
<reference evidence="2 3" key="1">
    <citation type="journal article" date="2020" name="ISME J.">
        <title>Uncovering the hidden diversity of litter-decomposition mechanisms in mushroom-forming fungi.</title>
        <authorList>
            <person name="Floudas D."/>
            <person name="Bentzer J."/>
            <person name="Ahren D."/>
            <person name="Johansson T."/>
            <person name="Persson P."/>
            <person name="Tunlid A."/>
        </authorList>
    </citation>
    <scope>NUCLEOTIDE SEQUENCE [LARGE SCALE GENOMIC DNA]</scope>
    <source>
        <strain evidence="2 3">CBS 101986</strain>
    </source>
</reference>
<protein>
    <submittedName>
        <fullName evidence="2">Uncharacterized protein</fullName>
    </submittedName>
</protein>
<feature type="compositionally biased region" description="Acidic residues" evidence="1">
    <location>
        <begin position="128"/>
        <end position="146"/>
    </location>
</feature>
<evidence type="ECO:0000313" key="2">
    <source>
        <dbReference type="EMBL" id="KAF5329308.1"/>
    </source>
</evidence>
<gene>
    <name evidence="2" type="ORF">D9619_009399</name>
</gene>
<dbReference type="Proteomes" id="UP000567179">
    <property type="component" value="Unassembled WGS sequence"/>
</dbReference>
<organism evidence="2 3">
    <name type="scientific">Psilocybe cf. subviscida</name>
    <dbReference type="NCBI Taxonomy" id="2480587"/>
    <lineage>
        <taxon>Eukaryota</taxon>
        <taxon>Fungi</taxon>
        <taxon>Dikarya</taxon>
        <taxon>Basidiomycota</taxon>
        <taxon>Agaricomycotina</taxon>
        <taxon>Agaricomycetes</taxon>
        <taxon>Agaricomycetidae</taxon>
        <taxon>Agaricales</taxon>
        <taxon>Agaricineae</taxon>
        <taxon>Strophariaceae</taxon>
        <taxon>Psilocybe</taxon>
    </lineage>
</organism>